<gene>
    <name evidence="2" type="ORF">Mal4_06840</name>
</gene>
<name>A0A517Z1P9_9PLAN</name>
<dbReference type="Gene3D" id="1.25.10.10">
    <property type="entry name" value="Leucine-rich Repeat Variant"/>
    <property type="match status" value="1"/>
</dbReference>
<organism evidence="2 3">
    <name type="scientific">Maioricimonas rarisocia</name>
    <dbReference type="NCBI Taxonomy" id="2528026"/>
    <lineage>
        <taxon>Bacteria</taxon>
        <taxon>Pseudomonadati</taxon>
        <taxon>Planctomycetota</taxon>
        <taxon>Planctomycetia</taxon>
        <taxon>Planctomycetales</taxon>
        <taxon>Planctomycetaceae</taxon>
        <taxon>Maioricimonas</taxon>
    </lineage>
</organism>
<dbReference type="OrthoDB" id="268226at2"/>
<dbReference type="Proteomes" id="UP000320496">
    <property type="component" value="Chromosome"/>
</dbReference>
<proteinExistence type="predicted"/>
<dbReference type="KEGG" id="mri:Mal4_06840"/>
<dbReference type="InterPro" id="IPR016024">
    <property type="entry name" value="ARM-type_fold"/>
</dbReference>
<dbReference type="InterPro" id="IPR011989">
    <property type="entry name" value="ARM-like"/>
</dbReference>
<reference evidence="2 3" key="1">
    <citation type="submission" date="2019-02" db="EMBL/GenBank/DDBJ databases">
        <title>Deep-cultivation of Planctomycetes and their phenomic and genomic characterization uncovers novel biology.</title>
        <authorList>
            <person name="Wiegand S."/>
            <person name="Jogler M."/>
            <person name="Boedeker C."/>
            <person name="Pinto D."/>
            <person name="Vollmers J."/>
            <person name="Rivas-Marin E."/>
            <person name="Kohn T."/>
            <person name="Peeters S.H."/>
            <person name="Heuer A."/>
            <person name="Rast P."/>
            <person name="Oberbeckmann S."/>
            <person name="Bunk B."/>
            <person name="Jeske O."/>
            <person name="Meyerdierks A."/>
            <person name="Storesund J.E."/>
            <person name="Kallscheuer N."/>
            <person name="Luecker S."/>
            <person name="Lage O.M."/>
            <person name="Pohl T."/>
            <person name="Merkel B.J."/>
            <person name="Hornburger P."/>
            <person name="Mueller R.-W."/>
            <person name="Bruemmer F."/>
            <person name="Labrenz M."/>
            <person name="Spormann A.M."/>
            <person name="Op den Camp H."/>
            <person name="Overmann J."/>
            <person name="Amann R."/>
            <person name="Jetten M.S.M."/>
            <person name="Mascher T."/>
            <person name="Medema M.H."/>
            <person name="Devos D.P."/>
            <person name="Kaster A.-K."/>
            <person name="Ovreas L."/>
            <person name="Rohde M."/>
            <person name="Galperin M.Y."/>
            <person name="Jogler C."/>
        </authorList>
    </citation>
    <scope>NUCLEOTIDE SEQUENCE [LARGE SCALE GENOMIC DNA]</scope>
    <source>
        <strain evidence="2 3">Mal4</strain>
    </source>
</reference>
<dbReference type="AlphaFoldDB" id="A0A517Z1P9"/>
<sequence length="406" mass="45945">MLTVLVVSAAVASGNGEAANGESPPVTSRDFDPPLWSEQQEKDFRKHRLNFSRALKADRLSEQDRQNITRGVQRYMYRMTMPELFRDLPKDVLREIISDLRSPVTGKAARDFVMQEVVRIAPELYNQPQPPRFNLAILLSNLDADHKAEPQVPYIPAADRLLEMLQQPNQFFSVKIWCAKGLGRICRDADPSIRLRDRIAGALLQGLAEAPDHVEPEVREWYQRLFIEALGDTGLVYNINRQPTIIDTLMQLLSDPQQSWDIRTAALHAVSRLQFEPSTNVDLILYEAGKLAHEMGRAYNANRAAPHWQANFVKLYHSMIPRFPKEAHQRNLGLVNQIQNRSGLGQYRAKAESLLEAMAPVYNPVTESGGQNPIPASGIQNLQQWLQANAPENRRPTPESQPLPQS</sequence>
<keyword evidence="3" id="KW-1185">Reference proteome</keyword>
<dbReference type="RefSeq" id="WP_145367064.1">
    <property type="nucleotide sequence ID" value="NZ_CP036275.1"/>
</dbReference>
<evidence type="ECO:0000313" key="2">
    <source>
        <dbReference type="EMBL" id="QDU36398.1"/>
    </source>
</evidence>
<feature type="region of interest" description="Disordered" evidence="1">
    <location>
        <begin position="386"/>
        <end position="406"/>
    </location>
</feature>
<dbReference type="SUPFAM" id="SSF48371">
    <property type="entry name" value="ARM repeat"/>
    <property type="match status" value="1"/>
</dbReference>
<evidence type="ECO:0000256" key="1">
    <source>
        <dbReference type="SAM" id="MobiDB-lite"/>
    </source>
</evidence>
<accession>A0A517Z1P9</accession>
<feature type="region of interest" description="Disordered" evidence="1">
    <location>
        <begin position="15"/>
        <end position="34"/>
    </location>
</feature>
<dbReference type="EMBL" id="CP036275">
    <property type="protein sequence ID" value="QDU36398.1"/>
    <property type="molecule type" value="Genomic_DNA"/>
</dbReference>
<evidence type="ECO:0000313" key="3">
    <source>
        <dbReference type="Proteomes" id="UP000320496"/>
    </source>
</evidence>
<protein>
    <submittedName>
        <fullName evidence="2">Uncharacterized protein</fullName>
    </submittedName>
</protein>